<evidence type="ECO:0000256" key="3">
    <source>
        <dbReference type="ARBA" id="ARBA00008915"/>
    </source>
</evidence>
<keyword evidence="9" id="KW-0809">Transit peptide</keyword>
<keyword evidence="13" id="KW-0472">Membrane</keyword>
<evidence type="ECO:0000256" key="4">
    <source>
        <dbReference type="ARBA" id="ARBA00018632"/>
    </source>
</evidence>
<evidence type="ECO:0000256" key="16">
    <source>
        <dbReference type="ARBA" id="ARBA00046528"/>
    </source>
</evidence>
<organism evidence="17 18">
    <name type="scientific">Clonorchis sinensis</name>
    <name type="common">Chinese liver fluke</name>
    <dbReference type="NCBI Taxonomy" id="79923"/>
    <lineage>
        <taxon>Eukaryota</taxon>
        <taxon>Metazoa</taxon>
        <taxon>Spiralia</taxon>
        <taxon>Lophotrochozoa</taxon>
        <taxon>Platyhelminthes</taxon>
        <taxon>Trematoda</taxon>
        <taxon>Digenea</taxon>
        <taxon>Opisthorchiida</taxon>
        <taxon>Opisthorchiata</taxon>
        <taxon>Opisthorchiidae</taxon>
        <taxon>Clonorchis</taxon>
    </lineage>
</organism>
<dbReference type="OrthoDB" id="5917019at2759"/>
<dbReference type="GO" id="GO:0005743">
    <property type="term" value="C:mitochondrial inner membrane"/>
    <property type="evidence" value="ECO:0007669"/>
    <property type="project" value="UniProtKB-SubCell"/>
</dbReference>
<evidence type="ECO:0000256" key="7">
    <source>
        <dbReference type="ARBA" id="ARBA00022692"/>
    </source>
</evidence>
<keyword evidence="11" id="KW-1133">Transmembrane helix</keyword>
<dbReference type="STRING" id="79923.A0A419PVB9"/>
<dbReference type="InterPro" id="IPR019329">
    <property type="entry name" value="NADH_UbQ_OxRdtase_ESSS_su"/>
</dbReference>
<reference evidence="17 18" key="2">
    <citation type="journal article" date="2021" name="Genomics">
        <title>High-quality reference genome for Clonorchis sinensis.</title>
        <authorList>
            <person name="Young N.D."/>
            <person name="Stroehlein A.J."/>
            <person name="Kinkar L."/>
            <person name="Wang T."/>
            <person name="Sohn W.M."/>
            <person name="Chang B.C.H."/>
            <person name="Kaur P."/>
            <person name="Weisz D."/>
            <person name="Dudchenko O."/>
            <person name="Aiden E.L."/>
            <person name="Korhonen P.K."/>
            <person name="Gasser R.B."/>
        </authorList>
    </citation>
    <scope>NUCLEOTIDE SEQUENCE [LARGE SCALE GENOMIC DNA]</scope>
    <source>
        <strain evidence="17">Cs-k2</strain>
    </source>
</reference>
<comment type="function">
    <text evidence="1">Accessory subunit of the mitochondrial membrane respiratory chain NADH dehydrogenase (Complex I), that is believed not to be involved in catalysis. Complex I functions in the transfer of electrons from NADH to the respiratory chain. The immediate electron acceptor for the enzyme is believed to be ubiquinone.</text>
</comment>
<dbReference type="InParanoid" id="A0A419PVB9"/>
<comment type="caution">
    <text evidence="17">The sequence shown here is derived from an EMBL/GenBank/DDBJ whole genome shotgun (WGS) entry which is preliminary data.</text>
</comment>
<dbReference type="Proteomes" id="UP000286415">
    <property type="component" value="Unassembled WGS sequence"/>
</dbReference>
<reference evidence="17 18" key="1">
    <citation type="journal article" date="2018" name="Biotechnol. Adv.">
        <title>Improved genomic resources and new bioinformatic workflow for the carcinogenic parasite Clonorchis sinensis: Biotechnological implications.</title>
        <authorList>
            <person name="Wang D."/>
            <person name="Korhonen P.K."/>
            <person name="Gasser R.B."/>
            <person name="Young N.D."/>
        </authorList>
    </citation>
    <scope>NUCLEOTIDE SEQUENCE [LARGE SCALE GENOMIC DNA]</scope>
    <source>
        <strain evidence="17">Cs-k2</strain>
    </source>
</reference>
<keyword evidence="8" id="KW-0999">Mitochondrion inner membrane</keyword>
<evidence type="ECO:0000256" key="14">
    <source>
        <dbReference type="ARBA" id="ARBA00030753"/>
    </source>
</evidence>
<evidence type="ECO:0000256" key="13">
    <source>
        <dbReference type="ARBA" id="ARBA00023136"/>
    </source>
</evidence>
<gene>
    <name evidence="17" type="ORF">CSKR_105799</name>
</gene>
<evidence type="ECO:0000256" key="6">
    <source>
        <dbReference type="ARBA" id="ARBA00022660"/>
    </source>
</evidence>
<dbReference type="FunCoup" id="A0A419PVB9">
    <property type="interactions" value="249"/>
</dbReference>
<proteinExistence type="inferred from homology"/>
<evidence type="ECO:0000256" key="9">
    <source>
        <dbReference type="ARBA" id="ARBA00022946"/>
    </source>
</evidence>
<evidence type="ECO:0000256" key="11">
    <source>
        <dbReference type="ARBA" id="ARBA00022989"/>
    </source>
</evidence>
<comment type="subunit">
    <text evidence="16">Complex I is composed of 45 different subunits. Interacts with BCAP31.</text>
</comment>
<evidence type="ECO:0000256" key="8">
    <source>
        <dbReference type="ARBA" id="ARBA00022792"/>
    </source>
</evidence>
<evidence type="ECO:0000256" key="12">
    <source>
        <dbReference type="ARBA" id="ARBA00023128"/>
    </source>
</evidence>
<evidence type="ECO:0000256" key="2">
    <source>
        <dbReference type="ARBA" id="ARBA00004434"/>
    </source>
</evidence>
<comment type="similarity">
    <text evidence="3">Belongs to the complex I NDUFB11 subunit family.</text>
</comment>
<evidence type="ECO:0000256" key="1">
    <source>
        <dbReference type="ARBA" id="ARBA00003195"/>
    </source>
</evidence>
<keyword evidence="5" id="KW-0813">Transport</keyword>
<dbReference type="EMBL" id="NIRI02000056">
    <property type="protein sequence ID" value="KAG5445314.1"/>
    <property type="molecule type" value="Genomic_DNA"/>
</dbReference>
<evidence type="ECO:0000313" key="18">
    <source>
        <dbReference type="Proteomes" id="UP000286415"/>
    </source>
</evidence>
<sequence length="184" mass="21779">MSVGCPRNASRLTCSWRVFRVRRLPMLSELILCAARRSGGRFIPQRQWIHISSVFSRPEMPQLPHILKQNQIPEADRRRIEQEVQEMTKDWIPHGMHETDKNEDIYRLKLLTFLSYSVFTAGVFLLLWYTPDRGLDEWSRREAYLELERRRRDGLPLISPDLVPPERIKLPSDEELGPDFKIII</sequence>
<keyword evidence="7" id="KW-0812">Transmembrane</keyword>
<name>A0A419PVB9_CLOSI</name>
<protein>
    <recommendedName>
        <fullName evidence="4">NADH dehydrogenase [ubiquinone] 1 beta subcomplex subunit 11, mitochondrial</fullName>
    </recommendedName>
    <alternativeName>
        <fullName evidence="15">Complex I-ESSS</fullName>
    </alternativeName>
    <alternativeName>
        <fullName evidence="14">NADH-ubiquinone oxidoreductase ESSS subunit</fullName>
    </alternativeName>
</protein>
<keyword evidence="12" id="KW-0496">Mitochondrion</keyword>
<keyword evidence="10" id="KW-0249">Electron transport</keyword>
<comment type="subcellular location">
    <subcellularLocation>
        <location evidence="2">Mitochondrion inner membrane</location>
        <topology evidence="2">Single-pass membrane protein</topology>
    </subcellularLocation>
</comment>
<evidence type="ECO:0000256" key="10">
    <source>
        <dbReference type="ARBA" id="ARBA00022982"/>
    </source>
</evidence>
<evidence type="ECO:0000256" key="15">
    <source>
        <dbReference type="ARBA" id="ARBA00031387"/>
    </source>
</evidence>
<accession>A0A419PVB9</accession>
<dbReference type="PANTHER" id="PTHR13327">
    <property type="entry name" value="NADH-UBIQUINONE OXIDOREDUCTASE ESSS SUBUNIT, MITOCHONDRIAL PRECURSOR"/>
    <property type="match status" value="1"/>
</dbReference>
<keyword evidence="6" id="KW-0679">Respiratory chain</keyword>
<dbReference type="AlphaFoldDB" id="A0A419PVB9"/>
<keyword evidence="18" id="KW-1185">Reference proteome</keyword>
<evidence type="ECO:0000313" key="17">
    <source>
        <dbReference type="EMBL" id="KAG5445314.1"/>
    </source>
</evidence>
<evidence type="ECO:0000256" key="5">
    <source>
        <dbReference type="ARBA" id="ARBA00022448"/>
    </source>
</evidence>
<dbReference type="Pfam" id="PF10183">
    <property type="entry name" value="ESSS"/>
    <property type="match status" value="1"/>
</dbReference>
<dbReference type="PANTHER" id="PTHR13327:SF0">
    <property type="entry name" value="NADH DEHYDROGENASE [UBIQUINONE] 1 BETA SUBCOMPLEX SUBUNIT 11, MITOCHONDRIAL"/>
    <property type="match status" value="1"/>
</dbReference>